<gene>
    <name evidence="9" type="ORF">EDC56_2813</name>
</gene>
<evidence type="ECO:0000256" key="4">
    <source>
        <dbReference type="ARBA" id="ARBA00022989"/>
    </source>
</evidence>
<sequence>MNAVVLAVVLMLALSLARFPVVAAIIVAALAGGLASGMELSAAMASFNSGIGNGASVALSYAVLGAFAAAIATSGLPQYLSQKALAMVGVDDSKQLGGKILICLLLLLAAIASQNLIPIHIAFIPLLVPPLLITMAKIGLDRRAVACVLAGGMITTYMFLPVGFGAIYLNDILLGNLQQAGLDTEGLSVMSAMWLPAMGMIAGLLIAIFFSYRKKRAYDMAVIEQLEAGHTEVRPAVILLAFAAIVATFAVQLMFDSMVLGALAGFILFTCTGVVKWRESDGLFIDGMKMMATIGFIMIAAAGFAQVLKDTGDVPALVEQSAALVGNSKVVGALVMLVVGLVITMGIGSSFSTVPIIATIYVPIAVALGFSPLAIVALVGTAGALGDAGSPASDSTLGPTAGLNVDGQHDHIRDTVIPTFIHYNIPLLVFGWLAAITIG</sequence>
<dbReference type="PANTHER" id="PTHR37821">
    <property type="entry name" value="AMINO ACID TRANSPORTER YUIF-RELATED"/>
    <property type="match status" value="1"/>
</dbReference>
<dbReference type="RefSeq" id="WP_123713157.1">
    <property type="nucleotide sequence ID" value="NZ_RKHR01000005.1"/>
</dbReference>
<organism evidence="9 10">
    <name type="scientific">Sinobacterium caligoides</name>
    <dbReference type="NCBI Taxonomy" id="933926"/>
    <lineage>
        <taxon>Bacteria</taxon>
        <taxon>Pseudomonadati</taxon>
        <taxon>Pseudomonadota</taxon>
        <taxon>Gammaproteobacteria</taxon>
        <taxon>Cellvibrionales</taxon>
        <taxon>Spongiibacteraceae</taxon>
        <taxon>Sinobacterium</taxon>
    </lineage>
</organism>
<feature type="domain" description="Na+/H+ antiporter NhaC-like C-terminal" evidence="7">
    <location>
        <begin position="153"/>
        <end position="432"/>
    </location>
</feature>
<evidence type="ECO:0000256" key="1">
    <source>
        <dbReference type="ARBA" id="ARBA00004651"/>
    </source>
</evidence>
<keyword evidence="2" id="KW-1003">Cell membrane</keyword>
<feature type="transmembrane region" description="Helical" evidence="6">
    <location>
        <begin position="233"/>
        <end position="253"/>
    </location>
</feature>
<feature type="domain" description="Putative Na+/H+ antiporter N-terminal" evidence="8">
    <location>
        <begin position="2"/>
        <end position="87"/>
    </location>
</feature>
<evidence type="ECO:0000313" key="9">
    <source>
        <dbReference type="EMBL" id="ROS00177.1"/>
    </source>
</evidence>
<evidence type="ECO:0000256" key="5">
    <source>
        <dbReference type="ARBA" id="ARBA00023136"/>
    </source>
</evidence>
<dbReference type="InterPro" id="IPR052576">
    <property type="entry name" value="AA_Transporter-Related"/>
</dbReference>
<evidence type="ECO:0000256" key="3">
    <source>
        <dbReference type="ARBA" id="ARBA00022692"/>
    </source>
</evidence>
<keyword evidence="4 6" id="KW-1133">Transmembrane helix</keyword>
<feature type="transmembrane region" description="Helical" evidence="6">
    <location>
        <begin position="119"/>
        <end position="140"/>
    </location>
</feature>
<evidence type="ECO:0000256" key="6">
    <source>
        <dbReference type="SAM" id="Phobius"/>
    </source>
</evidence>
<feature type="transmembrane region" description="Helical" evidence="6">
    <location>
        <begin position="290"/>
        <end position="308"/>
    </location>
</feature>
<evidence type="ECO:0008006" key="11">
    <source>
        <dbReference type="Google" id="ProtNLM"/>
    </source>
</evidence>
<evidence type="ECO:0000259" key="7">
    <source>
        <dbReference type="Pfam" id="PF03553"/>
    </source>
</evidence>
<keyword evidence="3 6" id="KW-0812">Transmembrane</keyword>
<comment type="caution">
    <text evidence="9">The sequence shown here is derived from an EMBL/GenBank/DDBJ whole genome shotgun (WGS) entry which is preliminary data.</text>
</comment>
<evidence type="ECO:0000256" key="2">
    <source>
        <dbReference type="ARBA" id="ARBA00022475"/>
    </source>
</evidence>
<dbReference type="PANTHER" id="PTHR37821:SF1">
    <property type="entry name" value="AMINO ACID TRANSPORTER YUIF-RELATED"/>
    <property type="match status" value="1"/>
</dbReference>
<protein>
    <recommendedName>
        <fullName evidence="11">Sodium:proton antiporter</fullName>
    </recommendedName>
</protein>
<dbReference type="Pfam" id="PF03553">
    <property type="entry name" value="Na_H_antiporter"/>
    <property type="match status" value="1"/>
</dbReference>
<dbReference type="GO" id="GO:0005886">
    <property type="term" value="C:plasma membrane"/>
    <property type="evidence" value="ECO:0007669"/>
    <property type="project" value="UniProtKB-SubCell"/>
</dbReference>
<keyword evidence="10" id="KW-1185">Reference proteome</keyword>
<evidence type="ECO:0000259" key="8">
    <source>
        <dbReference type="Pfam" id="PF13726"/>
    </source>
</evidence>
<name>A0A3N2DK72_9GAMM</name>
<dbReference type="Pfam" id="PF13726">
    <property type="entry name" value="Na_H_antiport_2"/>
    <property type="match status" value="1"/>
</dbReference>
<feature type="transmembrane region" description="Helical" evidence="6">
    <location>
        <begin position="360"/>
        <end position="385"/>
    </location>
</feature>
<dbReference type="EMBL" id="RKHR01000005">
    <property type="protein sequence ID" value="ROS00177.1"/>
    <property type="molecule type" value="Genomic_DNA"/>
</dbReference>
<feature type="transmembrane region" description="Helical" evidence="6">
    <location>
        <begin position="55"/>
        <end position="76"/>
    </location>
</feature>
<feature type="transmembrane region" description="Helical" evidence="6">
    <location>
        <begin position="147"/>
        <end position="169"/>
    </location>
</feature>
<reference evidence="9 10" key="1">
    <citation type="submission" date="2018-11" db="EMBL/GenBank/DDBJ databases">
        <title>Genomic Encyclopedia of Type Strains, Phase IV (KMG-IV): sequencing the most valuable type-strain genomes for metagenomic binning, comparative biology and taxonomic classification.</title>
        <authorList>
            <person name="Goeker M."/>
        </authorList>
    </citation>
    <scope>NUCLEOTIDE SEQUENCE [LARGE SCALE GENOMIC DNA]</scope>
    <source>
        <strain evidence="9 10">DSM 100316</strain>
    </source>
</reference>
<dbReference type="AlphaFoldDB" id="A0A3N2DK72"/>
<dbReference type="OrthoDB" id="9772446at2"/>
<proteinExistence type="predicted"/>
<feature type="transmembrane region" description="Helical" evidence="6">
    <location>
        <begin position="259"/>
        <end position="278"/>
    </location>
</feature>
<feature type="transmembrane region" description="Helical" evidence="6">
    <location>
        <begin position="420"/>
        <end position="438"/>
    </location>
</feature>
<feature type="transmembrane region" description="Helical" evidence="6">
    <location>
        <begin position="189"/>
        <end position="212"/>
    </location>
</feature>
<feature type="transmembrane region" description="Helical" evidence="6">
    <location>
        <begin position="96"/>
        <end position="113"/>
    </location>
</feature>
<evidence type="ECO:0000313" key="10">
    <source>
        <dbReference type="Proteomes" id="UP000275394"/>
    </source>
</evidence>
<dbReference type="Proteomes" id="UP000275394">
    <property type="component" value="Unassembled WGS sequence"/>
</dbReference>
<keyword evidence="5 6" id="KW-0472">Membrane</keyword>
<dbReference type="InterPro" id="IPR018461">
    <property type="entry name" value="Na/H_Antiport_NhaC-like_C"/>
</dbReference>
<comment type="subcellular location">
    <subcellularLocation>
        <location evidence="1">Cell membrane</location>
        <topology evidence="1">Multi-pass membrane protein</topology>
    </subcellularLocation>
</comment>
<dbReference type="InterPro" id="IPR032813">
    <property type="entry name" value="Na_H_antiport_N"/>
</dbReference>
<accession>A0A3N2DK72</accession>
<feature type="transmembrane region" description="Helical" evidence="6">
    <location>
        <begin position="328"/>
        <end position="348"/>
    </location>
</feature>